<keyword evidence="2" id="KW-1185">Reference proteome</keyword>
<evidence type="ECO:0000313" key="1">
    <source>
        <dbReference type="EMBL" id="KAJ3565694.1"/>
    </source>
</evidence>
<organism evidence="1 2">
    <name type="scientific">Leucocoprinus birnbaumii</name>
    <dbReference type="NCBI Taxonomy" id="56174"/>
    <lineage>
        <taxon>Eukaryota</taxon>
        <taxon>Fungi</taxon>
        <taxon>Dikarya</taxon>
        <taxon>Basidiomycota</taxon>
        <taxon>Agaricomycotina</taxon>
        <taxon>Agaricomycetes</taxon>
        <taxon>Agaricomycetidae</taxon>
        <taxon>Agaricales</taxon>
        <taxon>Agaricineae</taxon>
        <taxon>Agaricaceae</taxon>
        <taxon>Leucocoprinus</taxon>
    </lineage>
</organism>
<accession>A0AAD5VP54</accession>
<reference evidence="1" key="1">
    <citation type="submission" date="2022-07" db="EMBL/GenBank/DDBJ databases">
        <title>Genome Sequence of Leucocoprinus birnbaumii.</title>
        <authorList>
            <person name="Buettner E."/>
        </authorList>
    </citation>
    <scope>NUCLEOTIDE SEQUENCE</scope>
    <source>
        <strain evidence="1">VT141</strain>
    </source>
</reference>
<gene>
    <name evidence="1" type="ORF">NP233_g7467</name>
</gene>
<name>A0AAD5VP54_9AGAR</name>
<proteinExistence type="predicted"/>
<protein>
    <submittedName>
        <fullName evidence="1">Uncharacterized protein</fullName>
    </submittedName>
</protein>
<sequence>MEKGAPAAIHNSAYRAYPPRCHEETRQSMRTDIGPWTADPKRLRRMRWYVGPAGVGKSAVAQSAAEELDLLERLGATSYFSCPGKIDDPDTVIPTPASQLATKNTRYKHLITLALGNDPLILSLAFIHLFINDDDGDNDDPSARFGLCARVIRGVGIGAETANPLELLDSLHRQVLSRLGLESSIRLYHASFSDFLREPARSRDFSLDEGVVHYDVTDRSLSWLEKVRAGKVPDSALGPTIITRKYVWDACRKVSGTLVPDLIIALEQFDFGAFEHS</sequence>
<dbReference type="Proteomes" id="UP001213000">
    <property type="component" value="Unassembled WGS sequence"/>
</dbReference>
<dbReference type="AlphaFoldDB" id="A0AAD5VP54"/>
<evidence type="ECO:0000313" key="2">
    <source>
        <dbReference type="Proteomes" id="UP001213000"/>
    </source>
</evidence>
<dbReference type="EMBL" id="JANIEX010000547">
    <property type="protein sequence ID" value="KAJ3565694.1"/>
    <property type="molecule type" value="Genomic_DNA"/>
</dbReference>
<comment type="caution">
    <text evidence="1">The sequence shown here is derived from an EMBL/GenBank/DDBJ whole genome shotgun (WGS) entry which is preliminary data.</text>
</comment>